<feature type="region of interest" description="Disordered" evidence="2">
    <location>
        <begin position="33"/>
        <end position="63"/>
    </location>
</feature>
<proteinExistence type="predicted"/>
<dbReference type="PROSITE" id="PS51257">
    <property type="entry name" value="PROKAR_LIPOPROTEIN"/>
    <property type="match status" value="1"/>
</dbReference>
<evidence type="ECO:0000256" key="3">
    <source>
        <dbReference type="SAM" id="SignalP"/>
    </source>
</evidence>
<reference evidence="4 5" key="1">
    <citation type="submission" date="2023-03" db="EMBL/GenBank/DDBJ databases">
        <title>Draft genome sequence of the bacteria which degrade cell wall of Tricholomamatutake.</title>
        <authorList>
            <person name="Konishi Y."/>
            <person name="Fukuta Y."/>
            <person name="Shirasaka N."/>
        </authorList>
    </citation>
    <scope>NUCLEOTIDE SEQUENCE [LARGE SCALE GENOMIC DNA]</scope>
    <source>
        <strain evidence="5">mu1</strain>
    </source>
</reference>
<organism evidence="4 5">
    <name type="scientific">Paenibacillus glycanilyticus</name>
    <dbReference type="NCBI Taxonomy" id="126569"/>
    <lineage>
        <taxon>Bacteria</taxon>
        <taxon>Bacillati</taxon>
        <taxon>Bacillota</taxon>
        <taxon>Bacilli</taxon>
        <taxon>Bacillales</taxon>
        <taxon>Paenibacillaceae</taxon>
        <taxon>Paenibacillus</taxon>
    </lineage>
</organism>
<evidence type="ECO:0000256" key="2">
    <source>
        <dbReference type="SAM" id="MobiDB-lite"/>
    </source>
</evidence>
<protein>
    <submittedName>
        <fullName evidence="4">Sugar ABC transporter permease</fullName>
    </submittedName>
</protein>
<comment type="caution">
    <text evidence="4">The sequence shown here is derived from an EMBL/GenBank/DDBJ whole genome shotgun (WGS) entry which is preliminary data.</text>
</comment>
<feature type="chain" id="PRO_5045402188" evidence="3">
    <location>
        <begin position="25"/>
        <end position="549"/>
    </location>
</feature>
<evidence type="ECO:0000256" key="1">
    <source>
        <dbReference type="ARBA" id="ARBA00022729"/>
    </source>
</evidence>
<dbReference type="Proteomes" id="UP001157114">
    <property type="component" value="Unassembled WGS sequence"/>
</dbReference>
<dbReference type="PANTHER" id="PTHR43649:SF33">
    <property type="entry name" value="POLYGALACTURONAN_RHAMNOGALACTURONAN-BINDING PROTEIN YTCQ"/>
    <property type="match status" value="1"/>
</dbReference>
<evidence type="ECO:0000313" key="4">
    <source>
        <dbReference type="EMBL" id="GLX71165.1"/>
    </source>
</evidence>
<dbReference type="Gene3D" id="3.40.190.10">
    <property type="entry name" value="Periplasmic binding protein-like II"/>
    <property type="match status" value="2"/>
</dbReference>
<dbReference type="RefSeq" id="WP_284241975.1">
    <property type="nucleotide sequence ID" value="NZ_BSSQ01000027.1"/>
</dbReference>
<feature type="compositionally biased region" description="Low complexity" evidence="2">
    <location>
        <begin position="33"/>
        <end position="51"/>
    </location>
</feature>
<sequence length="549" mass="60522">MPSQKRKSVLALSLALTLSLGALSACSGNNNGGNANSEASSTTNSQTNNASKTEPSPPADAKPVDISMWAELNGNAAAVVSNLNEVAAVKEWGKRTNVNFTFNHPAAGSNDAFGVMLASGDLPDVIFQNWNWIPGGLPKMFTDGSVIKLNDLIDQYAPNLKKMLDDNPEVAKQLKADNGDIYAIPHLRAGEHGKYKTFSGLIIRQDWLDELHLQKPETIAEWENVLKTFKEKKGVTPYTLSKDQIVGYNDFLGAYGLNIDFYVDNGKVKYGSIEPAFKDYLSTFKKWYDEGLIDHDFATNDSKTKDAIITSGKAGAFFGYIGSSIGVYTPALQQTEPNAKLEAVQFPVLNKGDEPSFVPRSWEWDGFGAAISTSDKNPVETIKALDYLYSPEGQLLKNFGIEGETYNMVNGEPVYTDLILKNPDGLPIAQAMAKYFVANYSFIGPDDDRFNDQFYQLDSQKDAVKTFSQYADNAMKVLMPPVSLTPEESDEVAKIMNDVTTYRNEMTIKIALGAEPIDAFDKMVDQLKKMNIEKVIAIQQAALDRYNSR</sequence>
<feature type="signal peptide" evidence="3">
    <location>
        <begin position="1"/>
        <end position="24"/>
    </location>
</feature>
<keyword evidence="1 3" id="KW-0732">Signal</keyword>
<keyword evidence="5" id="KW-1185">Reference proteome</keyword>
<gene>
    <name evidence="4" type="ORF">MU1_55140</name>
</gene>
<accession>A0ABQ6GLQ5</accession>
<evidence type="ECO:0000313" key="5">
    <source>
        <dbReference type="Proteomes" id="UP001157114"/>
    </source>
</evidence>
<dbReference type="SUPFAM" id="SSF53850">
    <property type="entry name" value="Periplasmic binding protein-like II"/>
    <property type="match status" value="1"/>
</dbReference>
<dbReference type="PANTHER" id="PTHR43649">
    <property type="entry name" value="ARABINOSE-BINDING PROTEIN-RELATED"/>
    <property type="match status" value="1"/>
</dbReference>
<dbReference type="InterPro" id="IPR050490">
    <property type="entry name" value="Bact_solute-bd_prot1"/>
</dbReference>
<dbReference type="EMBL" id="BSSQ01000027">
    <property type="protein sequence ID" value="GLX71165.1"/>
    <property type="molecule type" value="Genomic_DNA"/>
</dbReference>
<name>A0ABQ6GLQ5_9BACL</name>